<dbReference type="InterPro" id="IPR036291">
    <property type="entry name" value="NAD(P)-bd_dom_sf"/>
</dbReference>
<proteinExistence type="inferred from homology"/>
<dbReference type="InterPro" id="IPR013154">
    <property type="entry name" value="ADH-like_N"/>
</dbReference>
<name>V5ETF5_KALBG</name>
<dbReference type="GO" id="GO:0016491">
    <property type="term" value="F:oxidoreductase activity"/>
    <property type="evidence" value="ECO:0007669"/>
    <property type="project" value="InterPro"/>
</dbReference>
<gene>
    <name evidence="8" type="ORF">PSEUBRA_SCAF3g03835</name>
</gene>
<dbReference type="FunFam" id="3.40.50.12390:FF:000002">
    <property type="entry name" value="5'-3' exoribonuclease 1"/>
    <property type="match status" value="1"/>
</dbReference>
<evidence type="ECO:0000256" key="6">
    <source>
        <dbReference type="SAM" id="MobiDB-lite"/>
    </source>
</evidence>
<keyword evidence="9" id="KW-1185">Reference proteome</keyword>
<dbReference type="InterPro" id="IPR020843">
    <property type="entry name" value="ER"/>
</dbReference>
<keyword evidence="3" id="KW-0540">Nuclease</keyword>
<feature type="compositionally biased region" description="Acidic residues" evidence="6">
    <location>
        <begin position="459"/>
        <end position="482"/>
    </location>
</feature>
<dbReference type="Pfam" id="PF18129">
    <property type="entry name" value="SH3_12"/>
    <property type="match status" value="1"/>
</dbReference>
<dbReference type="Gene3D" id="1.25.40.1050">
    <property type="match status" value="1"/>
</dbReference>
<evidence type="ECO:0000259" key="7">
    <source>
        <dbReference type="SMART" id="SM00829"/>
    </source>
</evidence>
<dbReference type="InterPro" id="IPR040992">
    <property type="entry name" value="XRN1_D1"/>
</dbReference>
<evidence type="ECO:0000256" key="5">
    <source>
        <dbReference type="ARBA" id="ARBA00022839"/>
    </source>
</evidence>
<evidence type="ECO:0000256" key="2">
    <source>
        <dbReference type="ARBA" id="ARBA00022664"/>
    </source>
</evidence>
<dbReference type="PANTHER" id="PTHR12341:SF7">
    <property type="entry name" value="5'-3' EXORIBONUCLEASE 1"/>
    <property type="match status" value="1"/>
</dbReference>
<dbReference type="Pfam" id="PF18332">
    <property type="entry name" value="XRN1_D1"/>
    <property type="match status" value="1"/>
</dbReference>
<dbReference type="InterPro" id="IPR011032">
    <property type="entry name" value="GroES-like_sf"/>
</dbReference>
<keyword evidence="4 8" id="KW-0378">Hydrolase</keyword>
<dbReference type="InterPro" id="IPR041106">
    <property type="entry name" value="XRN1_D2_D3"/>
</dbReference>
<dbReference type="Gene3D" id="2.30.30.750">
    <property type="match status" value="1"/>
</dbReference>
<dbReference type="eggNOG" id="KOG1198">
    <property type="taxonomic scope" value="Eukaryota"/>
</dbReference>
<feature type="region of interest" description="Disordered" evidence="6">
    <location>
        <begin position="458"/>
        <end position="502"/>
    </location>
</feature>
<dbReference type="Pfam" id="PF17846">
    <property type="entry name" value="XRN_M"/>
    <property type="match status" value="2"/>
</dbReference>
<dbReference type="InterPro" id="IPR041412">
    <property type="entry name" value="Xrn1_helical"/>
</dbReference>
<accession>V5ETF5</accession>
<dbReference type="CDD" id="cd08276">
    <property type="entry name" value="MDR7"/>
    <property type="match status" value="1"/>
</dbReference>
<feature type="compositionally biased region" description="Low complexity" evidence="6">
    <location>
        <begin position="1399"/>
        <end position="1430"/>
    </location>
</feature>
<dbReference type="PANTHER" id="PTHR12341">
    <property type="entry name" value="5'-&gt;3' EXORIBONUCLEASE"/>
    <property type="match status" value="1"/>
</dbReference>
<evidence type="ECO:0000256" key="4">
    <source>
        <dbReference type="ARBA" id="ARBA00022801"/>
    </source>
</evidence>
<reference evidence="9" key="1">
    <citation type="journal article" date="2013" name="Genome Announc.">
        <title>Draft genome sequence of Pseudozyma brasiliensis sp. nov. strain GHG001, a high producer of endo-1,4-xylanase isolated from an insect pest of sugarcane.</title>
        <authorList>
            <person name="Oliveira J.V.D.C."/>
            <person name="dos Santos R.A.C."/>
            <person name="Borges T.A."/>
            <person name="Riano-Pachon D.M."/>
            <person name="Goldman G.H."/>
        </authorList>
    </citation>
    <scope>NUCLEOTIDE SEQUENCE [LARGE SCALE GENOMIC DNA]</scope>
    <source>
        <strain evidence="9">GHG001</strain>
    </source>
</reference>
<dbReference type="GO" id="GO:0005634">
    <property type="term" value="C:nucleus"/>
    <property type="evidence" value="ECO:0007669"/>
    <property type="project" value="TreeGrafter"/>
</dbReference>
<dbReference type="InterPro" id="IPR004859">
    <property type="entry name" value="Xrn1_N"/>
</dbReference>
<dbReference type="OrthoDB" id="9930022at2759"/>
<dbReference type="eggNOG" id="KOG2045">
    <property type="taxonomic scope" value="Eukaryota"/>
</dbReference>
<evidence type="ECO:0000256" key="1">
    <source>
        <dbReference type="ARBA" id="ARBA00006994"/>
    </source>
</evidence>
<dbReference type="Gene3D" id="3.40.50.720">
    <property type="entry name" value="NAD(P)-binding Rossmann-like Domain"/>
    <property type="match status" value="1"/>
</dbReference>
<dbReference type="HOGENOM" id="CLU_001581_1_3_1"/>
<dbReference type="STRING" id="1365824.V5ETF5"/>
<dbReference type="Gene3D" id="2.170.260.40">
    <property type="match status" value="1"/>
</dbReference>
<feature type="compositionally biased region" description="Gly residues" evidence="6">
    <location>
        <begin position="1431"/>
        <end position="1458"/>
    </location>
</feature>
<dbReference type="CDD" id="cd18673">
    <property type="entry name" value="PIN_XRN1-2-like"/>
    <property type="match status" value="1"/>
</dbReference>
<dbReference type="InterPro" id="IPR047007">
    <property type="entry name" value="XRN1_D1_sf"/>
</dbReference>
<dbReference type="FunFam" id="1.25.40.1050:FF:000002">
    <property type="entry name" value="5'-3' exoribonuclease"/>
    <property type="match status" value="1"/>
</dbReference>
<dbReference type="EMBL" id="KI545873">
    <property type="protein sequence ID" value="EST06333.1"/>
    <property type="molecule type" value="Genomic_DNA"/>
</dbReference>
<dbReference type="GeneID" id="27420450"/>
<keyword evidence="8" id="KW-0012">Acyltransferase</keyword>
<keyword evidence="2" id="KW-0507">mRNA processing</keyword>
<dbReference type="GO" id="GO:0006397">
    <property type="term" value="P:mRNA processing"/>
    <property type="evidence" value="ECO:0007669"/>
    <property type="project" value="UniProtKB-KW"/>
</dbReference>
<protein>
    <submittedName>
        <fullName evidence="8">Putative hydrolase or acyltransferase</fullName>
    </submittedName>
</protein>
<keyword evidence="8" id="KW-0808">Transferase</keyword>
<dbReference type="Gene3D" id="3.90.180.10">
    <property type="entry name" value="Medium-chain alcohol dehydrogenases, catalytic domain"/>
    <property type="match status" value="1"/>
</dbReference>
<sequence length="1829" mass="200948">MGIPKFFRFMSERYPLISQLIEENKIPEFDNLYLDMNGIIHNCSHPNDNDASFRITETQIFLAVFAYIEHLFHKIKPKKVFFLAVDGVAPRAKMNQQRSRRFRTAKEAKEIKEKAERRGEVLPEEEAFDSNCITPGTPFMAKLSQQLEYFIAKKITEDSDWRNVQVILSGHDVPGEGEHKIMEYIRLCKAQPGYNPNVRHCLYGLDADLIMLGLLSHDPHFCLLREEVQFGPRRKSKGSLESQNFFLLHLSLFREYLDLEFQDLRSSLPFPYEFERIIDDFILLNIFVGNDFLPHLPGLHINEGAMDLLFNIYKQILPVAGGYLNESGTLRTDRLELVLSELCNFEMEQFERDYGDTATHKAKVSKKKKAITQTKAKGGLVLTKAQRELFDKVHAFVMARRHDPAGAPNELLVPADLPNKDKRFLEDLASSLKLRASFNKVDPTTQLPAITLSFPAIAAEDDDSDDGPSDEDGDDSDEESDEDAIRNATGGNKANAPKSESDVAVDRVLSRYLKAKVDAASDDEGDPEKDYKKRLEAQMNAWKKDYYKEKLEIDYNSEEDMSKLAFRYIEGLQWVLHYYYDGVASWGWFYDYHYAPKISDLKNAGQMKFDYELGKPFRPFDQLMGVLPALSNSHIPTAFRDLMTDPNSPIIDFYPQNFEADLNGKKQDWEAVVKIPFIDEKRLLEALDKREVYLGIEERKRNGFGHSREFTYNENDETFFPSSLPGTFPDLVHCQATAKNFALPTLDGLHLVKGLTKGVELGVRALAGFPSLKTLPHYGRLGHHGVNIFQSESKGVSMVVTIENAYEDAKTEAIAEAMIGSRAFLNWPFLTEGLVVAVSDNLFRYEMGMVGGHQKIISHAHQGASLSDFHRKAERAEYHYSKRMGVLIGDVDVLVHIRPLKGLKRLDDGAFIKDYQEDAKKEIDQAVQVTVTNVVHDDARFLESPAKPIRDEYPDKTKVFFLGANAYGTPAHVVGSTDASLAIEVAFFPNQAKENAYLRDLVSKRARLNYYPSYQVAKKCGITGLALAKLTSSMMLSWKDQKVNVGLRLKFEAKGEKVLGYSRKSAAGWEFSEKTLELVKDYVQTFPEIAQMLSHKSGVDITRASQIWDESVVDAKMAQLKEWTKSKGIRDLETVPLYAEQLSKETVQNIEAFTSRLVDTRTAIGAASQVKRVFIKGIPRTALLKPGHAPFRLQAQRFELGDRVIMVQDSGNVPLSARGVVVGINSDSLEVVFDVPFLSGSTLGDRCAPYKGATVSFVSVLNLTQPQFVCAGTSGVGDTSASVGSALERTLGPIGGTGSAQSNGNGAHGYGAGNGAYRPPNAFTPSAAVHNGNGTSSTQMLQRPQQRHAAVSQDVAFSGVASGSHKPTRAAASTNQVEEINPIMAALGIRPPTNGNGHGPARGAARGGARPPRPQQPFNQPQESSAPAAGGFNGPRGRGGRGGGRGRGGPAPRGAVRGGRGAYKLASFDKSLEGLVLDEKVSLPSELGPTQVLVEIHAVSLNARDYQIATGTYPAPTSPPVNLVPVSDGAGCVLAVGSSVSTVSVDDRVVTHLTADWIHGEMGNEMQANALGGGRDGVLARHVVLDQYNVLPIPSHLSYREAACLPVAGLTAFHCLFGHNTKTLQPGQTLLVEGTGGVSIAALQLALSAGARPIVISSSDAKLALVQQLGVPKEDCVNYGNDQKWWETVRSLTPRNQGVDHTVEIAGGTTLTRALLAAKAGGAVWVVGYMDDYSPTKQPDDLPDIAKAILYSQAQVTGVVCGSYRLFQQYLDAHTAAQGRVETGTAKTNVLKPFVVDEQVFGFDQAKKAFETQGSGKFVGKILIDVASK</sequence>
<dbReference type="InterPro" id="IPR013149">
    <property type="entry name" value="ADH-like_C"/>
</dbReference>
<comment type="similarity">
    <text evidence="1">Belongs to the 5'-3' exonuclease family. XRN2/RAT1 subfamily.</text>
</comment>
<dbReference type="Proteomes" id="UP000019377">
    <property type="component" value="Unassembled WGS sequence"/>
</dbReference>
<dbReference type="GO" id="GO:0000956">
    <property type="term" value="P:nuclear-transcribed mRNA catabolic process"/>
    <property type="evidence" value="ECO:0007669"/>
    <property type="project" value="TreeGrafter"/>
</dbReference>
<evidence type="ECO:0000313" key="9">
    <source>
        <dbReference type="Proteomes" id="UP000019377"/>
    </source>
</evidence>
<evidence type="ECO:0000256" key="3">
    <source>
        <dbReference type="ARBA" id="ARBA00022722"/>
    </source>
</evidence>
<dbReference type="SUPFAM" id="SSF50129">
    <property type="entry name" value="GroES-like"/>
    <property type="match status" value="1"/>
</dbReference>
<dbReference type="GO" id="GO:0016075">
    <property type="term" value="P:rRNA catabolic process"/>
    <property type="evidence" value="ECO:0007669"/>
    <property type="project" value="TreeGrafter"/>
</dbReference>
<dbReference type="InterPro" id="IPR041385">
    <property type="entry name" value="SH3_12"/>
</dbReference>
<dbReference type="GO" id="GO:0016746">
    <property type="term" value="F:acyltransferase activity"/>
    <property type="evidence" value="ECO:0007669"/>
    <property type="project" value="UniProtKB-KW"/>
</dbReference>
<dbReference type="SMART" id="SM00829">
    <property type="entry name" value="PKS_ER"/>
    <property type="match status" value="1"/>
</dbReference>
<keyword evidence="5" id="KW-0269">Exonuclease</keyword>
<dbReference type="GO" id="GO:0004534">
    <property type="term" value="F:5'-3' RNA exonuclease activity"/>
    <property type="evidence" value="ECO:0007669"/>
    <property type="project" value="TreeGrafter"/>
</dbReference>
<dbReference type="Gene3D" id="3.40.50.12390">
    <property type="match status" value="2"/>
</dbReference>
<feature type="region of interest" description="Disordered" evidence="6">
    <location>
        <begin position="1387"/>
        <end position="1458"/>
    </location>
</feature>
<dbReference type="Pfam" id="PF03159">
    <property type="entry name" value="XRN_N"/>
    <property type="match status" value="1"/>
</dbReference>
<feature type="region of interest" description="Disordered" evidence="6">
    <location>
        <begin position="1296"/>
        <end position="1319"/>
    </location>
</feature>
<organism evidence="8 9">
    <name type="scientific">Kalmanozyma brasiliensis (strain GHG001)</name>
    <name type="common">Yeast</name>
    <name type="synonym">Pseudozyma brasiliensis</name>
    <dbReference type="NCBI Taxonomy" id="1365824"/>
    <lineage>
        <taxon>Eukaryota</taxon>
        <taxon>Fungi</taxon>
        <taxon>Dikarya</taxon>
        <taxon>Basidiomycota</taxon>
        <taxon>Ustilaginomycotina</taxon>
        <taxon>Ustilaginomycetes</taxon>
        <taxon>Ustilaginales</taxon>
        <taxon>Ustilaginaceae</taxon>
        <taxon>Kalmanozyma</taxon>
    </lineage>
</organism>
<feature type="domain" description="Enoyl reductase (ER)" evidence="7">
    <location>
        <begin position="1470"/>
        <end position="1824"/>
    </location>
</feature>
<dbReference type="GO" id="GO:0003723">
    <property type="term" value="F:RNA binding"/>
    <property type="evidence" value="ECO:0007669"/>
    <property type="project" value="TreeGrafter"/>
</dbReference>
<dbReference type="Gene3D" id="2.30.30.30">
    <property type="match status" value="1"/>
</dbReference>
<dbReference type="InterPro" id="IPR014722">
    <property type="entry name" value="Rib_uL2_dom2"/>
</dbReference>
<dbReference type="Pfam" id="PF00107">
    <property type="entry name" value="ADH_zinc_N"/>
    <property type="match status" value="1"/>
</dbReference>
<dbReference type="InterPro" id="IPR027073">
    <property type="entry name" value="5_3_exoribonuclease"/>
</dbReference>
<dbReference type="OMA" id="VASWPWF"/>
<dbReference type="Pfam" id="PF18334">
    <property type="entry name" value="XRN1_D2_D3"/>
    <property type="match status" value="1"/>
</dbReference>
<dbReference type="Pfam" id="PF08240">
    <property type="entry name" value="ADH_N"/>
    <property type="match status" value="1"/>
</dbReference>
<dbReference type="InterPro" id="IPR047008">
    <property type="entry name" value="XRN1_SH3_sf"/>
</dbReference>
<dbReference type="SUPFAM" id="SSF51735">
    <property type="entry name" value="NAD(P)-binding Rossmann-fold domains"/>
    <property type="match status" value="1"/>
</dbReference>
<evidence type="ECO:0000313" key="8">
    <source>
        <dbReference type="EMBL" id="EST06333.1"/>
    </source>
</evidence>